<evidence type="ECO:0000313" key="1">
    <source>
        <dbReference type="EMBL" id="KAI0501472.1"/>
    </source>
</evidence>
<sequence>MLRRKNLLGSLRVSDFSTAAHCDRLLGHLMMVYVAETNRRRWFQFARPVFDNDGDIISFSTHWNSGESVKLKSFTELNYAKLAIGLPCYKEKMDETR</sequence>
<name>A0A8T3B0M2_DENNO</name>
<proteinExistence type="predicted"/>
<accession>A0A8T3B0M2</accession>
<dbReference type="Proteomes" id="UP000829196">
    <property type="component" value="Unassembled WGS sequence"/>
</dbReference>
<gene>
    <name evidence="1" type="ORF">KFK09_016417</name>
</gene>
<keyword evidence="2" id="KW-1185">Reference proteome</keyword>
<dbReference type="EMBL" id="JAGYWB010000012">
    <property type="protein sequence ID" value="KAI0501472.1"/>
    <property type="molecule type" value="Genomic_DNA"/>
</dbReference>
<reference evidence="1" key="1">
    <citation type="journal article" date="2022" name="Front. Genet.">
        <title>Chromosome-Scale Assembly of the Dendrobium nobile Genome Provides Insights Into the Molecular Mechanism of the Biosynthesis of the Medicinal Active Ingredient of Dendrobium.</title>
        <authorList>
            <person name="Xu Q."/>
            <person name="Niu S.-C."/>
            <person name="Li K.-L."/>
            <person name="Zheng P.-J."/>
            <person name="Zhang X.-J."/>
            <person name="Jia Y."/>
            <person name="Liu Y."/>
            <person name="Niu Y.-X."/>
            <person name="Yu L.-H."/>
            <person name="Chen D.-F."/>
            <person name="Zhang G.-Q."/>
        </authorList>
    </citation>
    <scope>NUCLEOTIDE SEQUENCE</scope>
    <source>
        <tissue evidence="1">Leaf</tissue>
    </source>
</reference>
<organism evidence="1 2">
    <name type="scientific">Dendrobium nobile</name>
    <name type="common">Orchid</name>
    <dbReference type="NCBI Taxonomy" id="94219"/>
    <lineage>
        <taxon>Eukaryota</taxon>
        <taxon>Viridiplantae</taxon>
        <taxon>Streptophyta</taxon>
        <taxon>Embryophyta</taxon>
        <taxon>Tracheophyta</taxon>
        <taxon>Spermatophyta</taxon>
        <taxon>Magnoliopsida</taxon>
        <taxon>Liliopsida</taxon>
        <taxon>Asparagales</taxon>
        <taxon>Orchidaceae</taxon>
        <taxon>Epidendroideae</taxon>
        <taxon>Malaxideae</taxon>
        <taxon>Dendrobiinae</taxon>
        <taxon>Dendrobium</taxon>
    </lineage>
</organism>
<comment type="caution">
    <text evidence="1">The sequence shown here is derived from an EMBL/GenBank/DDBJ whole genome shotgun (WGS) entry which is preliminary data.</text>
</comment>
<evidence type="ECO:0000313" key="2">
    <source>
        <dbReference type="Proteomes" id="UP000829196"/>
    </source>
</evidence>
<protein>
    <submittedName>
        <fullName evidence="1">Uncharacterized protein</fullName>
    </submittedName>
</protein>
<dbReference type="AlphaFoldDB" id="A0A8T3B0M2"/>